<dbReference type="GO" id="GO:0003677">
    <property type="term" value="F:DNA binding"/>
    <property type="evidence" value="ECO:0007669"/>
    <property type="project" value="UniProtKB-KW"/>
</dbReference>
<keyword evidence="1" id="KW-0238">DNA-binding</keyword>
<dbReference type="OrthoDB" id="7160352at2"/>
<accession>A0A5R9J167</accession>
<dbReference type="EMBL" id="VCDI01000013">
    <property type="protein sequence ID" value="TLU70593.1"/>
    <property type="molecule type" value="Genomic_DNA"/>
</dbReference>
<evidence type="ECO:0000313" key="2">
    <source>
        <dbReference type="Proteomes" id="UP000305654"/>
    </source>
</evidence>
<dbReference type="SUPFAM" id="SSF89447">
    <property type="entry name" value="AbrB/MazE/MraZ-like"/>
    <property type="match status" value="1"/>
</dbReference>
<comment type="caution">
    <text evidence="1">The sequence shown here is derived from an EMBL/GenBank/DDBJ whole genome shotgun (WGS) entry which is preliminary data.</text>
</comment>
<keyword evidence="2" id="KW-1185">Reference proteome</keyword>
<sequence>MLDGDQWEATIGPDGALWIPATLLEKMRWKGGTVLIAEITDDGILLVEAGSAGDIRA</sequence>
<dbReference type="Proteomes" id="UP000305654">
    <property type="component" value="Unassembled WGS sequence"/>
</dbReference>
<dbReference type="InterPro" id="IPR037914">
    <property type="entry name" value="SpoVT-AbrB_sf"/>
</dbReference>
<dbReference type="RefSeq" id="WP_138328034.1">
    <property type="nucleotide sequence ID" value="NZ_VCDI01000013.1"/>
</dbReference>
<protein>
    <submittedName>
        <fullName evidence="1">AbrB/MazE/SpoVT family DNA-binding domain-containing protein</fullName>
    </submittedName>
</protein>
<organism evidence="1 2">
    <name type="scientific">Lichenicoccus roseus</name>
    <dbReference type="NCBI Taxonomy" id="2683649"/>
    <lineage>
        <taxon>Bacteria</taxon>
        <taxon>Pseudomonadati</taxon>
        <taxon>Pseudomonadota</taxon>
        <taxon>Alphaproteobacteria</taxon>
        <taxon>Acetobacterales</taxon>
        <taxon>Acetobacteraceae</taxon>
        <taxon>Lichenicoccus</taxon>
    </lineage>
</organism>
<evidence type="ECO:0000313" key="1">
    <source>
        <dbReference type="EMBL" id="TLU70593.1"/>
    </source>
</evidence>
<proteinExistence type="predicted"/>
<dbReference type="AlphaFoldDB" id="A0A5R9J167"/>
<reference evidence="1 2" key="1">
    <citation type="submission" date="2019-05" db="EMBL/GenBank/DDBJ databases">
        <authorList>
            <person name="Pankratov T."/>
            <person name="Grouzdev D."/>
        </authorList>
    </citation>
    <scope>NUCLEOTIDE SEQUENCE [LARGE SCALE GENOMIC DNA]</scope>
    <source>
        <strain evidence="1 2">KEBCLARHB70R</strain>
    </source>
</reference>
<gene>
    <name evidence="1" type="ORF">FE263_21140</name>
</gene>
<name>A0A5R9J167_9PROT</name>